<sequence length="45" mass="4723">AALAEADEVLWLTGGRVAARGTHAHLAAHVPGYGEAVRAEQRDQT</sequence>
<dbReference type="EMBL" id="JAAGLU010000408">
    <property type="protein sequence ID" value="NEC93019.1"/>
    <property type="molecule type" value="Genomic_DNA"/>
</dbReference>
<dbReference type="AlphaFoldDB" id="A0A6B3C8V1"/>
<organism evidence="1">
    <name type="scientific">Streptomyces sp. SID12501</name>
    <dbReference type="NCBI Taxonomy" id="2706042"/>
    <lineage>
        <taxon>Bacteria</taxon>
        <taxon>Bacillati</taxon>
        <taxon>Actinomycetota</taxon>
        <taxon>Actinomycetes</taxon>
        <taxon>Kitasatosporales</taxon>
        <taxon>Streptomycetaceae</taxon>
        <taxon>Streptomyces</taxon>
    </lineage>
</organism>
<reference evidence="1" key="1">
    <citation type="submission" date="2020-01" db="EMBL/GenBank/DDBJ databases">
        <title>Insect and environment-associated Actinomycetes.</title>
        <authorList>
            <person name="Currrie C."/>
            <person name="Chevrette M."/>
            <person name="Carlson C."/>
            <person name="Stubbendieck R."/>
            <person name="Wendt-Pienkowski E."/>
        </authorList>
    </citation>
    <scope>NUCLEOTIDE SEQUENCE</scope>
    <source>
        <strain evidence="1">SID12501</strain>
    </source>
</reference>
<proteinExistence type="predicted"/>
<evidence type="ECO:0000313" key="1">
    <source>
        <dbReference type="EMBL" id="NEC93019.1"/>
    </source>
</evidence>
<gene>
    <name evidence="1" type="ORF">G3I71_46495</name>
</gene>
<name>A0A6B3C8V1_9ACTN</name>
<protein>
    <recommendedName>
        <fullName evidence="2">ABC transporter ATP-binding protein</fullName>
    </recommendedName>
</protein>
<accession>A0A6B3C8V1</accession>
<feature type="non-terminal residue" evidence="1">
    <location>
        <position position="1"/>
    </location>
</feature>
<comment type="caution">
    <text evidence="1">The sequence shown here is derived from an EMBL/GenBank/DDBJ whole genome shotgun (WGS) entry which is preliminary data.</text>
</comment>
<evidence type="ECO:0008006" key="2">
    <source>
        <dbReference type="Google" id="ProtNLM"/>
    </source>
</evidence>